<accession>A0A0A9CDA4</accession>
<proteinExistence type="predicted"/>
<dbReference type="EMBL" id="GBRH01225462">
    <property type="protein sequence ID" value="JAD72433.1"/>
    <property type="molecule type" value="Transcribed_RNA"/>
</dbReference>
<reference evidence="1" key="1">
    <citation type="submission" date="2014-09" db="EMBL/GenBank/DDBJ databases">
        <authorList>
            <person name="Magalhaes I.L.F."/>
            <person name="Oliveira U."/>
            <person name="Santos F.R."/>
            <person name="Vidigal T.H.D.A."/>
            <person name="Brescovit A.D."/>
            <person name="Santos A.J."/>
        </authorList>
    </citation>
    <scope>NUCLEOTIDE SEQUENCE</scope>
    <source>
        <tissue evidence="1">Shoot tissue taken approximately 20 cm above the soil surface</tissue>
    </source>
</reference>
<evidence type="ECO:0000313" key="1">
    <source>
        <dbReference type="EMBL" id="JAD72433.1"/>
    </source>
</evidence>
<organism evidence="1">
    <name type="scientific">Arundo donax</name>
    <name type="common">Giant reed</name>
    <name type="synonym">Donax arundinaceus</name>
    <dbReference type="NCBI Taxonomy" id="35708"/>
    <lineage>
        <taxon>Eukaryota</taxon>
        <taxon>Viridiplantae</taxon>
        <taxon>Streptophyta</taxon>
        <taxon>Embryophyta</taxon>
        <taxon>Tracheophyta</taxon>
        <taxon>Spermatophyta</taxon>
        <taxon>Magnoliopsida</taxon>
        <taxon>Liliopsida</taxon>
        <taxon>Poales</taxon>
        <taxon>Poaceae</taxon>
        <taxon>PACMAD clade</taxon>
        <taxon>Arundinoideae</taxon>
        <taxon>Arundineae</taxon>
        <taxon>Arundo</taxon>
    </lineage>
</organism>
<protein>
    <submittedName>
        <fullName evidence="1">Uncharacterized protein</fullName>
    </submittedName>
</protein>
<name>A0A0A9CDA4_ARUDO</name>
<dbReference type="AlphaFoldDB" id="A0A0A9CDA4"/>
<sequence length="48" mass="5687">MLQQPHDFFSMVFHYIYENMTAPHAHVTINASNILSKEHIIRSMMLQI</sequence>
<reference evidence="1" key="2">
    <citation type="journal article" date="2015" name="Data Brief">
        <title>Shoot transcriptome of the giant reed, Arundo donax.</title>
        <authorList>
            <person name="Barrero R.A."/>
            <person name="Guerrero F.D."/>
            <person name="Moolhuijzen P."/>
            <person name="Goolsby J.A."/>
            <person name="Tidwell J."/>
            <person name="Bellgard S.E."/>
            <person name="Bellgard M.I."/>
        </authorList>
    </citation>
    <scope>NUCLEOTIDE SEQUENCE</scope>
    <source>
        <tissue evidence="1">Shoot tissue taken approximately 20 cm above the soil surface</tissue>
    </source>
</reference>